<evidence type="ECO:0000256" key="3">
    <source>
        <dbReference type="RuleBase" id="RU361235"/>
    </source>
</evidence>
<dbReference type="InterPro" id="IPR002018">
    <property type="entry name" value="CarbesteraseB"/>
</dbReference>
<dbReference type="InterPro" id="IPR050309">
    <property type="entry name" value="Type-B_Carboxylest/Lipase"/>
</dbReference>
<accession>A0A9P7RMV6</accession>
<protein>
    <recommendedName>
        <fullName evidence="3">Carboxylic ester hydrolase</fullName>
        <ecNumber evidence="3">3.1.1.-</ecNumber>
    </recommendedName>
</protein>
<dbReference type="GO" id="GO:0004104">
    <property type="term" value="F:cholinesterase activity"/>
    <property type="evidence" value="ECO:0007669"/>
    <property type="project" value="InterPro"/>
</dbReference>
<dbReference type="Pfam" id="PF00135">
    <property type="entry name" value="COesterase"/>
    <property type="match status" value="2"/>
</dbReference>
<keyword evidence="6" id="KW-1185">Reference proteome</keyword>
<dbReference type="KEGG" id="more:E1B28_002213"/>
<evidence type="ECO:0000313" key="5">
    <source>
        <dbReference type="EMBL" id="KAG7086242.1"/>
    </source>
</evidence>
<evidence type="ECO:0000256" key="2">
    <source>
        <dbReference type="ARBA" id="ARBA00022801"/>
    </source>
</evidence>
<gene>
    <name evidence="5" type="ORF">E1B28_002213</name>
</gene>
<reference evidence="5" key="1">
    <citation type="journal article" date="2021" name="Genome Biol. Evol.">
        <title>The assembled and annotated genome of the fairy-ring fungus Marasmius oreades.</title>
        <authorList>
            <person name="Hiltunen M."/>
            <person name="Ament-Velasquez S.L."/>
            <person name="Johannesson H."/>
        </authorList>
    </citation>
    <scope>NUCLEOTIDE SEQUENCE</scope>
    <source>
        <strain evidence="5">03SP1</strain>
    </source>
</reference>
<evidence type="ECO:0000259" key="4">
    <source>
        <dbReference type="Pfam" id="PF00135"/>
    </source>
</evidence>
<dbReference type="EMBL" id="CM032190">
    <property type="protein sequence ID" value="KAG7086242.1"/>
    <property type="molecule type" value="Genomic_DNA"/>
</dbReference>
<dbReference type="RefSeq" id="XP_043002713.1">
    <property type="nucleotide sequence ID" value="XM_043159114.1"/>
</dbReference>
<comment type="caution">
    <text evidence="5">The sequence shown here is derived from an EMBL/GenBank/DDBJ whole genome shotgun (WGS) entry which is preliminary data.</text>
</comment>
<dbReference type="AlphaFoldDB" id="A0A9P7RMV6"/>
<evidence type="ECO:0000256" key="1">
    <source>
        <dbReference type="ARBA" id="ARBA00005964"/>
    </source>
</evidence>
<dbReference type="InterPro" id="IPR000997">
    <property type="entry name" value="Cholinesterase"/>
</dbReference>
<dbReference type="Proteomes" id="UP001049176">
    <property type="component" value="Chromosome 10"/>
</dbReference>
<dbReference type="PROSITE" id="PS00122">
    <property type="entry name" value="CARBOXYLESTERASE_B_1"/>
    <property type="match status" value="1"/>
</dbReference>
<dbReference type="SUPFAM" id="SSF53474">
    <property type="entry name" value="alpha/beta-Hydrolases"/>
    <property type="match status" value="1"/>
</dbReference>
<dbReference type="InterPro" id="IPR019819">
    <property type="entry name" value="Carboxylesterase_B_CS"/>
</dbReference>
<evidence type="ECO:0000313" key="6">
    <source>
        <dbReference type="Proteomes" id="UP001049176"/>
    </source>
</evidence>
<proteinExistence type="inferred from homology"/>
<feature type="domain" description="Carboxylesterase type B" evidence="4">
    <location>
        <begin position="54"/>
        <end position="367"/>
    </location>
</feature>
<feature type="domain" description="Carboxylesterase type B" evidence="4">
    <location>
        <begin position="404"/>
        <end position="515"/>
    </location>
</feature>
<dbReference type="Gene3D" id="3.40.50.1820">
    <property type="entry name" value="alpha/beta hydrolase"/>
    <property type="match status" value="1"/>
</dbReference>
<dbReference type="OrthoDB" id="408631at2759"/>
<dbReference type="InterPro" id="IPR019826">
    <property type="entry name" value="Carboxylesterase_B_AS"/>
</dbReference>
<dbReference type="PANTHER" id="PTHR11559">
    <property type="entry name" value="CARBOXYLESTERASE"/>
    <property type="match status" value="1"/>
</dbReference>
<sequence length="548" mass="58917">MTHQRHMTPAVPCPYKPRFWFLIAPTNFTVMKLSLSCFFFSLWPSLCATADPVTITTTSGHLRGVVDDGVLSVKGVRFGLAPTGALRWLPPVAFRSAAVQDATKLGPSCIQQFTFATANLTEFLFNNPPPPENEDCLFLNVWAPSPVTPLKLKPVLFWIYGGSLAFGTGSLPAYDGTSIAKNQELVVVTFNYRTNVFGFPSAPDLPLTGNNLGFLDQELALNWVHENIIHFGGDPTQVTIMGQSAGSVSVAAAITRNQQGFKAGIMLSGAPLGPADDAPDFSSFDDFANAVNCEQSPGPRRLACLRQIPATVVRNFTNGPSSGAFGLVLDNFTFFGDPLGRILAHKTTRTPLMIGNTQNDASLFVLGLTNLTEFLQSTLPGVPISADQIRGLYPGRNDVQVIGAFSTDLTFRCPASLWAGAMVKAGIKDVFRYSYGAVFPDTQLFPNAGAWHSSELELIFGTFNQTSSGNDKAVLSKSLQTAIANFVKNPSTVSPAPNWERYDPGQKTLAELAFSGNVGFDDFVNPVMSDSEDGSCNALLDKIITSGV</sequence>
<dbReference type="EC" id="3.1.1.-" evidence="3"/>
<dbReference type="PRINTS" id="PR00878">
    <property type="entry name" value="CHOLNESTRASE"/>
</dbReference>
<dbReference type="PROSITE" id="PS00941">
    <property type="entry name" value="CARBOXYLESTERASE_B_2"/>
    <property type="match status" value="1"/>
</dbReference>
<organism evidence="5 6">
    <name type="scientific">Marasmius oreades</name>
    <name type="common">fairy-ring Marasmius</name>
    <dbReference type="NCBI Taxonomy" id="181124"/>
    <lineage>
        <taxon>Eukaryota</taxon>
        <taxon>Fungi</taxon>
        <taxon>Dikarya</taxon>
        <taxon>Basidiomycota</taxon>
        <taxon>Agaricomycotina</taxon>
        <taxon>Agaricomycetes</taxon>
        <taxon>Agaricomycetidae</taxon>
        <taxon>Agaricales</taxon>
        <taxon>Marasmiineae</taxon>
        <taxon>Marasmiaceae</taxon>
        <taxon>Marasmius</taxon>
    </lineage>
</organism>
<name>A0A9P7RMV6_9AGAR</name>
<dbReference type="GeneID" id="66071289"/>
<keyword evidence="2 3" id="KW-0378">Hydrolase</keyword>
<dbReference type="InterPro" id="IPR029058">
    <property type="entry name" value="AB_hydrolase_fold"/>
</dbReference>
<comment type="similarity">
    <text evidence="1 3">Belongs to the type-B carboxylesterase/lipase family.</text>
</comment>